<keyword evidence="2" id="KW-1185">Reference proteome</keyword>
<dbReference type="InterPro" id="IPR001602">
    <property type="entry name" value="UPF0047_YjbQ-like"/>
</dbReference>
<dbReference type="EMBL" id="FQ312005">
    <property type="protein sequence ID" value="CBW26934.1"/>
    <property type="molecule type" value="Genomic_DNA"/>
</dbReference>
<evidence type="ECO:0000313" key="1">
    <source>
        <dbReference type="EMBL" id="CBW26934.1"/>
    </source>
</evidence>
<evidence type="ECO:0008006" key="3">
    <source>
        <dbReference type="Google" id="ProtNLM"/>
    </source>
</evidence>
<dbReference type="InterPro" id="IPR035917">
    <property type="entry name" value="YjbQ-like_sf"/>
</dbReference>
<protein>
    <recommendedName>
        <fullName evidence="3">Secondary thiamine-phosphate synthase enzyme</fullName>
    </recommendedName>
</protein>
<reference evidence="2" key="1">
    <citation type="journal article" date="2013" name="ISME J.">
        <title>A small predatory core genome in the divergent marine Bacteriovorax marinus SJ and the terrestrial Bdellovibrio bacteriovorus.</title>
        <authorList>
            <person name="Crossman L.C."/>
            <person name="Chen H."/>
            <person name="Cerdeno-Tarraga A.M."/>
            <person name="Brooks K."/>
            <person name="Quail M.A."/>
            <person name="Pineiro S.A."/>
            <person name="Hobley L."/>
            <person name="Sockett R.E."/>
            <person name="Bentley S.D."/>
            <person name="Parkhill J."/>
            <person name="Williams H.N."/>
            <person name="Stine O.C."/>
        </authorList>
    </citation>
    <scope>NUCLEOTIDE SEQUENCE [LARGE SCALE GENOMIC DNA]</scope>
    <source>
        <strain evidence="2">ATCC BAA-682 / DSM 15412 / SJ</strain>
    </source>
</reference>
<accession>E1X3K5</accession>
<gene>
    <name evidence="1" type="ordered locus">BMS_2127</name>
</gene>
<dbReference type="PATRIC" id="fig|862908.3.peg.2022"/>
<dbReference type="eggNOG" id="COG0432">
    <property type="taxonomic scope" value="Bacteria"/>
</dbReference>
<dbReference type="Proteomes" id="UP000008963">
    <property type="component" value="Chromosome"/>
</dbReference>
<evidence type="ECO:0000313" key="2">
    <source>
        <dbReference type="Proteomes" id="UP000008963"/>
    </source>
</evidence>
<dbReference type="AlphaFoldDB" id="E1X3K5"/>
<dbReference type="HOGENOM" id="CLU_3153487_0_0_7"/>
<name>E1X3K5_HALMS</name>
<organism evidence="1 2">
    <name type="scientific">Halobacteriovorax marinus (strain ATCC BAA-682 / DSM 15412 / SJ)</name>
    <name type="common">Bacteriovorax marinus</name>
    <dbReference type="NCBI Taxonomy" id="862908"/>
    <lineage>
        <taxon>Bacteria</taxon>
        <taxon>Pseudomonadati</taxon>
        <taxon>Bdellovibrionota</taxon>
        <taxon>Bacteriovoracia</taxon>
        <taxon>Bacteriovoracales</taxon>
        <taxon>Halobacteriovoraceae</taxon>
        <taxon>Halobacteriovorax</taxon>
    </lineage>
</organism>
<dbReference type="SUPFAM" id="SSF111038">
    <property type="entry name" value="YjbQ-like"/>
    <property type="match status" value="1"/>
</dbReference>
<proteinExistence type="predicted"/>
<dbReference type="KEGG" id="bmx:BMS_2127"/>
<sequence length="48" mass="5607">MKTMLVNQSMSFIVDRGELILGTWQGIYLCEFRDSPKQRNILIKFVAD</sequence>
<dbReference type="Pfam" id="PF01894">
    <property type="entry name" value="YjbQ"/>
    <property type="match status" value="1"/>
</dbReference>
<dbReference type="Gene3D" id="2.60.120.460">
    <property type="entry name" value="YjbQ-like"/>
    <property type="match status" value="1"/>
</dbReference>